<sequence>MSLSQVPSEILRLIAVNLGPDDLFHLAISSPQFQHILYDAVICRKVLEVRLSPQLCIYSYSPGNANSARFFQKSIKFSSGYMQEAERETGKYDKALRRLIKRREALQMARPFHVLEVSSEALQFTYTNGALCYTTRQLSPVYKHRLRILTLEGPSVEEVSIDIPNLIKDCDIPNLEENLPYQFRPLYYADGIVSCLYEQKKPHTSIRWLIIYSLKQGGILNARSLLSTANIFVRNNGQYLYFGTKSYPSQGRRRWVLQGFSLIDSTWSSHRTILWDLAGAEMGSTICFEIFGNHLYGVSSQELAGVEEYEWDSPGHPIDSFYYAFRLPLSDSSKVQVLPRSALWRRGATDGPIDDRWNHLQLGQDEKSGRVSIFETRREWLSSWSRRTCYRKQLFWPSTPESTDRHPDERHEDECRESWGSMTHDDSTPENSIHRGDTGFSSSTFDFCNTPVRSYNPSCQAFVDIVSTTTAASPTAKRLRLRVRRRPQEPCPTSESGHMPSSPTERADVANDSADQYVRLWPADNGEREQGGEQPNQSLDHYIDEILNRQAHFDEVDWAMDERVVVFSPKSLNCLDEPRSIMLISFDPGLNFQNLCRWVGRSTPPVSTSHQLNKVGKAPPCGSSTTMNGEMAAPHSSKILGLDFTREPRQTARSTSTPKASLNGVPTSKKRRLEGAFIPTNTTRIHCG</sequence>
<dbReference type="AlphaFoldDB" id="A0AAE1LX12"/>
<feature type="compositionally biased region" description="Basic and acidic residues" evidence="1">
    <location>
        <begin position="402"/>
        <end position="437"/>
    </location>
</feature>
<dbReference type="Proteomes" id="UP001273209">
    <property type="component" value="Unassembled WGS sequence"/>
</dbReference>
<feature type="compositionally biased region" description="Polar residues" evidence="1">
    <location>
        <begin position="679"/>
        <end position="688"/>
    </location>
</feature>
<protein>
    <recommendedName>
        <fullName evidence="2">F-box domain-containing protein</fullName>
    </recommendedName>
</protein>
<keyword evidence="4" id="KW-1185">Reference proteome</keyword>
<gene>
    <name evidence="3" type="ORF">Triagg1_9575</name>
</gene>
<dbReference type="RefSeq" id="XP_062751505.1">
    <property type="nucleotide sequence ID" value="XM_062904547.1"/>
</dbReference>
<evidence type="ECO:0000256" key="1">
    <source>
        <dbReference type="SAM" id="MobiDB-lite"/>
    </source>
</evidence>
<name>A0AAE1LX12_9HYPO</name>
<dbReference type="GeneID" id="87924452"/>
<proteinExistence type="predicted"/>
<accession>A0AAE1LX12</accession>
<feature type="region of interest" description="Disordered" evidence="1">
    <location>
        <begin position="473"/>
        <end position="508"/>
    </location>
</feature>
<reference evidence="3" key="1">
    <citation type="submission" date="2023-11" db="EMBL/GenBank/DDBJ databases">
        <title>The genome sequences of three competitors of mushroom-forming fungi.</title>
        <authorList>
            <person name="Beijen E."/>
            <person name="Ohm R.A."/>
        </authorList>
    </citation>
    <scope>NUCLEOTIDE SEQUENCE</scope>
    <source>
        <strain evidence="3">CBS 100526</strain>
    </source>
</reference>
<comment type="caution">
    <text evidence="3">The sequence shown here is derived from an EMBL/GenBank/DDBJ whole genome shotgun (WGS) entry which is preliminary data.</text>
</comment>
<evidence type="ECO:0000313" key="3">
    <source>
        <dbReference type="EMBL" id="KAK4063309.1"/>
    </source>
</evidence>
<feature type="compositionally biased region" description="Polar residues" evidence="1">
    <location>
        <begin position="491"/>
        <end position="504"/>
    </location>
</feature>
<dbReference type="InterPro" id="IPR001810">
    <property type="entry name" value="F-box_dom"/>
</dbReference>
<dbReference type="PROSITE" id="PS50181">
    <property type="entry name" value="FBOX"/>
    <property type="match status" value="1"/>
</dbReference>
<organism evidence="3 4">
    <name type="scientific">Trichoderma aggressivum f. europaeum</name>
    <dbReference type="NCBI Taxonomy" id="173218"/>
    <lineage>
        <taxon>Eukaryota</taxon>
        <taxon>Fungi</taxon>
        <taxon>Dikarya</taxon>
        <taxon>Ascomycota</taxon>
        <taxon>Pezizomycotina</taxon>
        <taxon>Sordariomycetes</taxon>
        <taxon>Hypocreomycetidae</taxon>
        <taxon>Hypocreales</taxon>
        <taxon>Hypocreaceae</taxon>
        <taxon>Trichoderma</taxon>
    </lineage>
</organism>
<feature type="region of interest" description="Disordered" evidence="1">
    <location>
        <begin position="399"/>
        <end position="437"/>
    </location>
</feature>
<dbReference type="EMBL" id="JAWRVG010000055">
    <property type="protein sequence ID" value="KAK4063309.1"/>
    <property type="molecule type" value="Genomic_DNA"/>
</dbReference>
<feature type="compositionally biased region" description="Polar residues" evidence="1">
    <location>
        <begin position="651"/>
        <end position="666"/>
    </location>
</feature>
<evidence type="ECO:0000259" key="2">
    <source>
        <dbReference type="PROSITE" id="PS50181"/>
    </source>
</evidence>
<evidence type="ECO:0000313" key="4">
    <source>
        <dbReference type="Proteomes" id="UP001273209"/>
    </source>
</evidence>
<feature type="region of interest" description="Disordered" evidence="1">
    <location>
        <begin position="648"/>
        <end position="688"/>
    </location>
</feature>
<feature type="domain" description="F-box" evidence="2">
    <location>
        <begin position="1"/>
        <end position="46"/>
    </location>
</feature>